<dbReference type="EMBL" id="CP002452">
    <property type="protein sequence ID" value="ADV46107.1"/>
    <property type="molecule type" value="Genomic_DNA"/>
</dbReference>
<keyword evidence="1" id="KW-0812">Transmembrane</keyword>
<gene>
    <name evidence="2" type="ordered locus">Nitsa_0846</name>
</gene>
<dbReference type="eggNOG" id="ENOG502ZZ9C">
    <property type="taxonomic scope" value="Bacteria"/>
</dbReference>
<reference evidence="2 3" key="1">
    <citation type="journal article" date="2011" name="Stand. Genomic Sci.">
        <title>Complete genome sequence of Nitratifractor salsuginis type strain (E9I37-1).</title>
        <authorList>
            <person name="Anderson I."/>
            <person name="Sikorski J."/>
            <person name="Zeytun A."/>
            <person name="Nolan M."/>
            <person name="Lapidus A."/>
            <person name="Lucas S."/>
            <person name="Hammon N."/>
            <person name="Deshpande S."/>
            <person name="Cheng J.F."/>
            <person name="Tapia R."/>
            <person name="Han C."/>
            <person name="Goodwin L."/>
            <person name="Pitluck S."/>
            <person name="Liolios K."/>
            <person name="Pagani I."/>
            <person name="Ivanova N."/>
            <person name="Huntemann M."/>
            <person name="Mavromatis K."/>
            <person name="Ovchinikova G."/>
            <person name="Pati A."/>
            <person name="Chen A."/>
            <person name="Palaniappan K."/>
            <person name="Land M."/>
            <person name="Hauser L."/>
            <person name="Brambilla E.M."/>
            <person name="Ngatchou-Djao O.D."/>
            <person name="Rohde M."/>
            <person name="Tindall B.J."/>
            <person name="Goker M."/>
            <person name="Detter J.C."/>
            <person name="Woyke T."/>
            <person name="Bristow J."/>
            <person name="Eisen J.A."/>
            <person name="Markowitz V."/>
            <person name="Hugenholtz P."/>
            <person name="Klenk H.P."/>
            <person name="Kyrpides N.C."/>
        </authorList>
    </citation>
    <scope>NUCLEOTIDE SEQUENCE [LARGE SCALE GENOMIC DNA]</scope>
    <source>
        <strain evidence="3">DSM 16511 / JCM 12458 / E9I37-1</strain>
    </source>
</reference>
<dbReference type="HOGENOM" id="CLU_053501_0_0_7"/>
<accession>E6X2P1</accession>
<keyword evidence="3" id="KW-1185">Reference proteome</keyword>
<keyword evidence="1" id="KW-0472">Membrane</keyword>
<organism evidence="2 3">
    <name type="scientific">Nitratifractor salsuginis (strain DSM 16511 / JCM 12458 / E9I37-1)</name>
    <dbReference type="NCBI Taxonomy" id="749222"/>
    <lineage>
        <taxon>Bacteria</taxon>
        <taxon>Pseudomonadati</taxon>
        <taxon>Campylobacterota</taxon>
        <taxon>Epsilonproteobacteria</taxon>
        <taxon>Campylobacterales</taxon>
        <taxon>Sulfurovaceae</taxon>
        <taxon>Nitratifractor</taxon>
    </lineage>
</organism>
<dbReference type="OrthoDB" id="5338103at2"/>
<feature type="transmembrane region" description="Helical" evidence="1">
    <location>
        <begin position="6"/>
        <end position="28"/>
    </location>
</feature>
<dbReference type="STRING" id="749222.Nitsa_0846"/>
<proteinExistence type="predicted"/>
<evidence type="ECO:0008006" key="4">
    <source>
        <dbReference type="Google" id="ProtNLM"/>
    </source>
</evidence>
<dbReference type="RefSeq" id="WP_013553801.1">
    <property type="nucleotide sequence ID" value="NC_014935.1"/>
</dbReference>
<sequence length="343" mass="40483">MRLGTYFFTGLIFIVIATGVTYFFYPGYHSITLMGITLRLPVAVWIAIPLLLLFLLTLLHMAYHGSRDYFQRRKWIRDAQELQDALYWSLLREPKEHHYSMPQMKEGAPLLNVSQLYVVGNVHGLSDKLMQSIEWVKKIESGEYVDLKSKKVERFLSKENPLVVRNQLNRIDADPKFAEEVLQARESYDPAVAAKALDTLVARQDLYKLKRFLPMMEKRHFYQLLERVDRKEDIGFTSAMAEVFAKNFSLECPDFIRLLQTALRRFKPDENLALFKKLAKEKEEAQSAYLYLLFEYEMLDEAEKFLEEHDENEFKPFRALLILKREKHHFRIDDLIDPDIACR</sequence>
<reference evidence="3" key="2">
    <citation type="submission" date="2011-01" db="EMBL/GenBank/DDBJ databases">
        <title>The complete genome of Nitratifractor salsuginis DSM 16511.</title>
        <authorList>
            <consortium name="US DOE Joint Genome Institute (JGI-PGF)"/>
            <person name="Lucas S."/>
            <person name="Copeland A."/>
            <person name="Lapidus A."/>
            <person name="Bruce D."/>
            <person name="Goodwin L."/>
            <person name="Pitluck S."/>
            <person name="Kyrpides N."/>
            <person name="Mavromatis K."/>
            <person name="Ivanova N."/>
            <person name="Mikhailova N."/>
            <person name="Zeytun A."/>
            <person name="Detter J.C."/>
            <person name="Tapia R."/>
            <person name="Han C."/>
            <person name="Land M."/>
            <person name="Hauser L."/>
            <person name="Markowitz V."/>
            <person name="Cheng J.-F."/>
            <person name="Hugenholtz P."/>
            <person name="Woyke T."/>
            <person name="Wu D."/>
            <person name="Tindall B."/>
            <person name="Schuetze A."/>
            <person name="Brambilla E."/>
            <person name="Klenk H.-P."/>
            <person name="Eisen J.A."/>
        </authorList>
    </citation>
    <scope>NUCLEOTIDE SEQUENCE [LARGE SCALE GENOMIC DNA]</scope>
    <source>
        <strain evidence="3">DSM 16511 / JCM 12458 / E9I37-1</strain>
    </source>
</reference>
<protein>
    <recommendedName>
        <fullName evidence="4">HemY domain protein</fullName>
    </recommendedName>
</protein>
<evidence type="ECO:0000256" key="1">
    <source>
        <dbReference type="SAM" id="Phobius"/>
    </source>
</evidence>
<name>E6X2P1_NITSE</name>
<feature type="transmembrane region" description="Helical" evidence="1">
    <location>
        <begin position="40"/>
        <end position="63"/>
    </location>
</feature>
<dbReference type="AlphaFoldDB" id="E6X2P1"/>
<dbReference type="Proteomes" id="UP000008633">
    <property type="component" value="Chromosome"/>
</dbReference>
<keyword evidence="1" id="KW-1133">Transmembrane helix</keyword>
<dbReference type="KEGG" id="nsa:Nitsa_0846"/>
<evidence type="ECO:0000313" key="3">
    <source>
        <dbReference type="Proteomes" id="UP000008633"/>
    </source>
</evidence>
<evidence type="ECO:0000313" key="2">
    <source>
        <dbReference type="EMBL" id="ADV46107.1"/>
    </source>
</evidence>